<comment type="caution">
    <text evidence="1">The sequence shown here is derived from an EMBL/GenBank/DDBJ whole genome shotgun (WGS) entry which is preliminary data.</text>
</comment>
<dbReference type="InterPro" id="IPR058532">
    <property type="entry name" value="YjbR/MT2646/Rv2570-like"/>
</dbReference>
<proteinExistence type="predicted"/>
<gene>
    <name evidence="1" type="ORF">GGE46_002606</name>
</gene>
<dbReference type="AlphaFoldDB" id="A0A7W6Y7K7"/>
<protein>
    <recommendedName>
        <fullName evidence="3">YjbR protein</fullName>
    </recommendedName>
</protein>
<accession>A0A7W6Y7K7</accession>
<dbReference type="Proteomes" id="UP000557344">
    <property type="component" value="Unassembled WGS sequence"/>
</dbReference>
<evidence type="ECO:0000313" key="1">
    <source>
        <dbReference type="EMBL" id="MBB4480025.1"/>
    </source>
</evidence>
<dbReference type="Pfam" id="PF04237">
    <property type="entry name" value="YjbR"/>
    <property type="match status" value="1"/>
</dbReference>
<sequence>MQRRKRPWRNARDIVLSFARGERAGQWPAKSTSSFERLKRLAAEAGLPDVEASTSYGNPALKVAGKSFVAVKNPETIVISISLDDKDHLLEMAPDIYFQTDHYVGWPHLPLRAALIGDEELRLRLIGAWLFRAPKKLADRFGRQPQL</sequence>
<evidence type="ECO:0008006" key="3">
    <source>
        <dbReference type="Google" id="ProtNLM"/>
    </source>
</evidence>
<dbReference type="EMBL" id="JACIHU010000004">
    <property type="protein sequence ID" value="MBB4480025.1"/>
    <property type="molecule type" value="Genomic_DNA"/>
</dbReference>
<organism evidence="1 2">
    <name type="scientific">Rhizobium etli</name>
    <dbReference type="NCBI Taxonomy" id="29449"/>
    <lineage>
        <taxon>Bacteria</taxon>
        <taxon>Pseudomonadati</taxon>
        <taxon>Pseudomonadota</taxon>
        <taxon>Alphaproteobacteria</taxon>
        <taxon>Hyphomicrobiales</taxon>
        <taxon>Rhizobiaceae</taxon>
        <taxon>Rhizobium/Agrobacterium group</taxon>
        <taxon>Rhizobium</taxon>
    </lineage>
</organism>
<evidence type="ECO:0000313" key="2">
    <source>
        <dbReference type="Proteomes" id="UP000557344"/>
    </source>
</evidence>
<name>A0A7W6Y7K7_RHIET</name>
<reference evidence="1 2" key="1">
    <citation type="submission" date="2020-08" db="EMBL/GenBank/DDBJ databases">
        <title>Genomic Encyclopedia of Type Strains, Phase IV (KMG-V): Genome sequencing to study the core and pangenomes of soil and plant-associated prokaryotes.</title>
        <authorList>
            <person name="Whitman W."/>
        </authorList>
    </citation>
    <scope>NUCLEOTIDE SEQUENCE [LARGE SCALE GENOMIC DNA]</scope>
    <source>
        <strain evidence="1 2">SEMIA 471</strain>
    </source>
</reference>